<dbReference type="Proteomes" id="UP000315439">
    <property type="component" value="Unassembled WGS sequence"/>
</dbReference>
<keyword evidence="2" id="KW-0596">Phosphopantetheine</keyword>
<dbReference type="FunFam" id="1.10.1200.10:FF:000005">
    <property type="entry name" value="Nonribosomal peptide synthetase 1"/>
    <property type="match status" value="1"/>
</dbReference>
<dbReference type="PANTHER" id="PTHR43775">
    <property type="entry name" value="FATTY ACID SYNTHASE"/>
    <property type="match status" value="1"/>
</dbReference>
<comment type="caution">
    <text evidence="8">The sequence shown here is derived from an EMBL/GenBank/DDBJ whole genome shotgun (WGS) entry which is preliminary data.</text>
</comment>
<evidence type="ECO:0000256" key="3">
    <source>
        <dbReference type="ARBA" id="ARBA00022553"/>
    </source>
</evidence>
<feature type="compositionally biased region" description="Polar residues" evidence="5">
    <location>
        <begin position="118"/>
        <end position="143"/>
    </location>
</feature>
<dbReference type="InterPro" id="IPR014031">
    <property type="entry name" value="Ketoacyl_synth_C"/>
</dbReference>
<dbReference type="InterPro" id="IPR014030">
    <property type="entry name" value="Ketoacyl_synth_N"/>
</dbReference>
<dbReference type="GO" id="GO:0031177">
    <property type="term" value="F:phosphopantetheine binding"/>
    <property type="evidence" value="ECO:0007669"/>
    <property type="project" value="InterPro"/>
</dbReference>
<evidence type="ECO:0000256" key="5">
    <source>
        <dbReference type="SAM" id="MobiDB-lite"/>
    </source>
</evidence>
<dbReference type="Gene3D" id="1.10.1200.10">
    <property type="entry name" value="ACP-like"/>
    <property type="match status" value="2"/>
</dbReference>
<dbReference type="InterPro" id="IPR006162">
    <property type="entry name" value="Ppantetheine_attach_site"/>
</dbReference>
<dbReference type="Gene3D" id="1.10.1240.100">
    <property type="match status" value="1"/>
</dbReference>
<gene>
    <name evidence="8" type="ORF">FLL46_19050</name>
</gene>
<dbReference type="PANTHER" id="PTHR43775:SF37">
    <property type="entry name" value="SI:DKEY-61P9.11"/>
    <property type="match status" value="1"/>
</dbReference>
<dbReference type="SMART" id="SM00823">
    <property type="entry name" value="PKS_PP"/>
    <property type="match status" value="2"/>
</dbReference>
<dbReference type="Pfam" id="PF22621">
    <property type="entry name" value="CurL-like_PKS_C"/>
    <property type="match status" value="1"/>
</dbReference>
<proteinExistence type="predicted"/>
<dbReference type="GO" id="GO:0005737">
    <property type="term" value="C:cytoplasm"/>
    <property type="evidence" value="ECO:0007669"/>
    <property type="project" value="TreeGrafter"/>
</dbReference>
<dbReference type="OrthoDB" id="9778690at2"/>
<sequence>MQAAAELNVLSEVSKIVESTLKMPAGKLDVDAEFESFGMDSIITMELMTNLSKKFDVSITPAQFTDVNTVSELASTIKESLVENDSAVEVESQVDIQTAGQNASELDLSSIELQRNASSQVHQQTSRAKLRNSQTLRQQSLRRNNSRKANRQPALQNLLNYIEEKYSVDLGSRSFANVDEVVEVLVANHFDDLMAHYGISNSAESIEKNFLKSPIEKTSLTNDQIARQHPLQTMDIAIVGLSCHFPDAPDARTFWNNLVTEKNSIREIPKSRWDWEEHYAEAPTPGKTVTKWGALIEDVDCFDPTFFNLSADEAKVLDPQERLLLQQVYLGLEDAGIDAGRLRGSNTGVFIGYEYAEYEQYLRDHAGQIENAPLFNSSSPTYYLANRLSYLFDFCGPSESINTNCASSAVAINRAYYSLLNQESEVAVAGGVCLNLFVNDYITGSQYGMLSPDGTCGVFDDNANGFTRGEGVGVVILRRLADAERDNNRIYGVIKACHQNNRGGANDLSEIKHEAITRVIGDCYDKAGINPETIDYIEVDGYSTKWGDSFEFEGIKNVFKGQKPGHKPNRHKHCALGSVKGNIGHLEPASGIASVIKVALSLKHRRFPATITKRQVSDFIDIKQKSHPLYIADHAIEFEGIRGEQDRLIRAGVNSFADSGANVHIVLEEYVTSKQNNHLQQETAAVNQAQLFILSAKDRARLADYVDRYIDFLTAESDVEFADLIYSLQTGREAMTERLAVIATSADELLNKLTLIKDSNFLNGQGKASEFESRGIYHCDLNQAEKNPLVDSITEEMASQMVGESVQTAQWQQVALLWTNGVFVPWMEIWQGKSVQRTSLPAYPFAKQRYWLSSSDEQELDGPKISQQSIINEEIEKFDPSDYESSKTYQAPTSETEKQLVEIWAKAVDIDPEKVGVNDNFFEMGGNSLLATQLVSKIRSQLQIDLPLMAFLDVSTIAGAAEVIESIKYQQEQVDVDDELDAEFEEGAL</sequence>
<dbReference type="SMART" id="SM00825">
    <property type="entry name" value="PKS_KS"/>
    <property type="match status" value="1"/>
</dbReference>
<dbReference type="GO" id="GO:0071770">
    <property type="term" value="P:DIM/DIP cell wall layer assembly"/>
    <property type="evidence" value="ECO:0007669"/>
    <property type="project" value="TreeGrafter"/>
</dbReference>
<dbReference type="GO" id="GO:0005886">
    <property type="term" value="C:plasma membrane"/>
    <property type="evidence" value="ECO:0007669"/>
    <property type="project" value="TreeGrafter"/>
</dbReference>
<evidence type="ECO:0000259" key="7">
    <source>
        <dbReference type="PROSITE" id="PS52004"/>
    </source>
</evidence>
<dbReference type="InterPro" id="IPR016039">
    <property type="entry name" value="Thiolase-like"/>
</dbReference>
<dbReference type="SUPFAM" id="SSF47336">
    <property type="entry name" value="ACP-like"/>
    <property type="match status" value="2"/>
</dbReference>
<dbReference type="EMBL" id="VIKS01000011">
    <property type="protein sequence ID" value="TQV86010.1"/>
    <property type="molecule type" value="Genomic_DNA"/>
</dbReference>
<dbReference type="SUPFAM" id="SSF53901">
    <property type="entry name" value="Thiolase-like"/>
    <property type="match status" value="1"/>
</dbReference>
<evidence type="ECO:0000313" key="8">
    <source>
        <dbReference type="EMBL" id="TQV86010.1"/>
    </source>
</evidence>
<dbReference type="PROSITE" id="PS50075">
    <property type="entry name" value="CARRIER"/>
    <property type="match status" value="2"/>
</dbReference>
<evidence type="ECO:0000313" key="9">
    <source>
        <dbReference type="Proteomes" id="UP000315439"/>
    </source>
</evidence>
<dbReference type="InterPro" id="IPR050091">
    <property type="entry name" value="PKS_NRPS_Biosynth_Enz"/>
</dbReference>
<evidence type="ECO:0008006" key="10">
    <source>
        <dbReference type="Google" id="ProtNLM"/>
    </source>
</evidence>
<feature type="domain" description="Ketosynthase family 3 (KS3)" evidence="7">
    <location>
        <begin position="233"/>
        <end position="669"/>
    </location>
</feature>
<dbReference type="Pfam" id="PF02801">
    <property type="entry name" value="Ketoacyl-synt_C"/>
    <property type="match status" value="1"/>
</dbReference>
<dbReference type="InterPro" id="IPR020841">
    <property type="entry name" value="PKS_Beta-ketoAc_synthase_dom"/>
</dbReference>
<dbReference type="GO" id="GO:0006633">
    <property type="term" value="P:fatty acid biosynthetic process"/>
    <property type="evidence" value="ECO:0007669"/>
    <property type="project" value="TreeGrafter"/>
</dbReference>
<dbReference type="Gene3D" id="3.40.47.10">
    <property type="match status" value="1"/>
</dbReference>
<feature type="domain" description="Carrier" evidence="6">
    <location>
        <begin position="4"/>
        <end position="81"/>
    </location>
</feature>
<comment type="cofactor">
    <cofactor evidence="1">
        <name>pantetheine 4'-phosphate</name>
        <dbReference type="ChEBI" id="CHEBI:47942"/>
    </cofactor>
</comment>
<dbReference type="CDD" id="cd00833">
    <property type="entry name" value="PKS"/>
    <property type="match status" value="1"/>
</dbReference>
<reference evidence="8 9" key="1">
    <citation type="submission" date="2019-07" db="EMBL/GenBank/DDBJ databases">
        <title>Draft genome for Aliikangiella sp. M105.</title>
        <authorList>
            <person name="Wang G."/>
        </authorList>
    </citation>
    <scope>NUCLEOTIDE SEQUENCE [LARGE SCALE GENOMIC DNA]</scope>
    <source>
        <strain evidence="8 9">M105</strain>
    </source>
</reference>
<keyword evidence="9" id="KW-1185">Reference proteome</keyword>
<dbReference type="Pfam" id="PF00109">
    <property type="entry name" value="ketoacyl-synt"/>
    <property type="match status" value="1"/>
</dbReference>
<dbReference type="RefSeq" id="WP_142932929.1">
    <property type="nucleotide sequence ID" value="NZ_ML660167.1"/>
</dbReference>
<protein>
    <recommendedName>
        <fullName evidence="10">Carrier domain-containing protein</fullName>
    </recommendedName>
</protein>
<evidence type="ECO:0000256" key="1">
    <source>
        <dbReference type="ARBA" id="ARBA00001957"/>
    </source>
</evidence>
<dbReference type="InterPro" id="IPR009081">
    <property type="entry name" value="PP-bd_ACP"/>
</dbReference>
<dbReference type="Pfam" id="PF00550">
    <property type="entry name" value="PP-binding"/>
    <property type="match status" value="2"/>
</dbReference>
<dbReference type="SMART" id="SM01294">
    <property type="entry name" value="PKS_PP_betabranch"/>
    <property type="match status" value="1"/>
</dbReference>
<organism evidence="8 9">
    <name type="scientific">Aliikangiella coralliicola</name>
    <dbReference type="NCBI Taxonomy" id="2592383"/>
    <lineage>
        <taxon>Bacteria</taxon>
        <taxon>Pseudomonadati</taxon>
        <taxon>Pseudomonadota</taxon>
        <taxon>Gammaproteobacteria</taxon>
        <taxon>Oceanospirillales</taxon>
        <taxon>Pleioneaceae</taxon>
        <taxon>Aliikangiella</taxon>
    </lineage>
</organism>
<dbReference type="PROSITE" id="PS52004">
    <property type="entry name" value="KS3_2"/>
    <property type="match status" value="1"/>
</dbReference>
<name>A0A545U955_9GAMM</name>
<dbReference type="InterPro" id="IPR036736">
    <property type="entry name" value="ACP-like_sf"/>
</dbReference>
<evidence type="ECO:0000259" key="6">
    <source>
        <dbReference type="PROSITE" id="PS50075"/>
    </source>
</evidence>
<dbReference type="InterPro" id="IPR020806">
    <property type="entry name" value="PKS_PP-bd"/>
</dbReference>
<keyword evidence="3" id="KW-0597">Phosphoprotein</keyword>
<feature type="region of interest" description="Disordered" evidence="5">
    <location>
        <begin position="118"/>
        <end position="150"/>
    </location>
</feature>
<dbReference type="AlphaFoldDB" id="A0A545U955"/>
<keyword evidence="4" id="KW-0808">Transferase</keyword>
<evidence type="ECO:0000256" key="2">
    <source>
        <dbReference type="ARBA" id="ARBA00022450"/>
    </source>
</evidence>
<dbReference type="GO" id="GO:0004312">
    <property type="term" value="F:fatty acid synthase activity"/>
    <property type="evidence" value="ECO:0007669"/>
    <property type="project" value="TreeGrafter"/>
</dbReference>
<accession>A0A545U955</accession>
<feature type="domain" description="Carrier" evidence="6">
    <location>
        <begin position="891"/>
        <end position="968"/>
    </location>
</feature>
<dbReference type="PROSITE" id="PS00012">
    <property type="entry name" value="PHOSPHOPANTETHEINE"/>
    <property type="match status" value="1"/>
</dbReference>
<evidence type="ECO:0000256" key="4">
    <source>
        <dbReference type="ARBA" id="ARBA00022679"/>
    </source>
</evidence>